<dbReference type="Proteomes" id="UP000318453">
    <property type="component" value="Chromosome"/>
</dbReference>
<proteinExistence type="predicted"/>
<feature type="region of interest" description="Disordered" evidence="1">
    <location>
        <begin position="143"/>
        <end position="163"/>
    </location>
</feature>
<accession>A0A5B8NL80</accession>
<dbReference type="NCBIfam" id="NF038191">
    <property type="entry name" value="V_Cas12k"/>
    <property type="match status" value="1"/>
</dbReference>
<organism evidence="2 3">
    <name type="scientific">Euhalothece natronophila Z-M001</name>
    <dbReference type="NCBI Taxonomy" id="522448"/>
    <lineage>
        <taxon>Bacteria</taxon>
        <taxon>Bacillati</taxon>
        <taxon>Cyanobacteriota</taxon>
        <taxon>Cyanophyceae</taxon>
        <taxon>Oscillatoriophycideae</taxon>
        <taxon>Chroococcales</taxon>
        <taxon>Halothecacae</taxon>
        <taxon>Halothece cluster</taxon>
        <taxon>Euhalothece</taxon>
    </lineage>
</organism>
<dbReference type="KEGG" id="enn:FRE64_03270"/>
<keyword evidence="3" id="KW-1185">Reference proteome</keyword>
<protein>
    <submittedName>
        <fullName evidence="2">Uncharacterized protein</fullName>
    </submittedName>
</protein>
<gene>
    <name evidence="2" type="ORF">FRE64_03270</name>
</gene>
<feature type="compositionally biased region" description="Basic residues" evidence="1">
    <location>
        <begin position="149"/>
        <end position="158"/>
    </location>
</feature>
<evidence type="ECO:0000313" key="2">
    <source>
        <dbReference type="EMBL" id="QDZ39040.1"/>
    </source>
</evidence>
<dbReference type="AlphaFoldDB" id="A0A5B8NL80"/>
<dbReference type="InterPro" id="IPR049868">
    <property type="entry name" value="V_Cas12k"/>
</dbReference>
<name>A0A5B8NL80_9CHRO</name>
<sequence length="621" mass="72274">MSQITIQCRLVASEDTRHQLWQLMAQQNTPLINELLKQVAEHPEFETWRQKGKLPGGIVSQLCKPLKEDSRFIGQPARFYTSATKLVEYIYQSWLALQQRLQWRLNGQKRWLEILKSDQELCTQAECSLKTLRHQASEILASLQPSTSKSKKKSKKQKNSYGKSLFDAHDNAEDSLTRSAIAYLLKNNCKLPKEEEDPEKFAQRRRKAEIKVERLTKQIESSLPKGRDLTGEQWLETLLTAANTVPKDKEQFKSWQNILLTKPKSVPFPISYETNEDLTWSKNEKGRLCVRFSGLSKQTFQIYCDQRQLKWFQRFYEDQETKRASKKHHSSSLFTLRSARILWQEGTAKGQPWQINYLTLQCTVDTRLWTAEGTEQVKQEKSDEITKILTNMEEKDNLTQTQEAFIKRKQTTRDRLKHSYPRPSKPLYQGQPHLLLGVAFRLEKPATIAIVDGTTGKAITYRSIKQLLGENYKLLNRQRQTKKKQSHQRHKNQKKFATNQLKNSELGEYIDHLIAKAIVKVAQTYQVGSIVLPKLENLRELIQTEVKMRAEQKVPGYLEGQKQYAKQYRIEVHQWSYGRLIEQIKTKANQGGITIEQNQQTIRGSPQEEAKEIAILAYQAR</sequence>
<evidence type="ECO:0000313" key="3">
    <source>
        <dbReference type="Proteomes" id="UP000318453"/>
    </source>
</evidence>
<reference evidence="2" key="1">
    <citation type="submission" date="2019-08" db="EMBL/GenBank/DDBJ databases">
        <title>Carotenoids and Carotenoid Binding Proteins in the Halophilic Cyanobacterium Euhalothece sp. ZM00.</title>
        <authorList>
            <person name="Cho S.M."/>
            <person name="Song J.Y."/>
            <person name="Park Y.-I."/>
        </authorList>
    </citation>
    <scope>NUCLEOTIDE SEQUENCE [LARGE SCALE GENOMIC DNA]</scope>
    <source>
        <strain evidence="2">Z-M001</strain>
    </source>
</reference>
<dbReference type="OrthoDB" id="527512at2"/>
<evidence type="ECO:0000256" key="1">
    <source>
        <dbReference type="SAM" id="MobiDB-lite"/>
    </source>
</evidence>
<dbReference type="EMBL" id="CP042326">
    <property type="protein sequence ID" value="QDZ39040.1"/>
    <property type="molecule type" value="Genomic_DNA"/>
</dbReference>
<dbReference type="RefSeq" id="WP_146294649.1">
    <property type="nucleotide sequence ID" value="NZ_CP042326.1"/>
</dbReference>